<evidence type="ECO:0000256" key="2">
    <source>
        <dbReference type="ARBA" id="ARBA00022475"/>
    </source>
</evidence>
<dbReference type="SUPFAM" id="SSF57302">
    <property type="entry name" value="Snake toxin-like"/>
    <property type="match status" value="1"/>
</dbReference>
<proteinExistence type="predicted"/>
<dbReference type="Pfam" id="PF00021">
    <property type="entry name" value="UPAR_LY6"/>
    <property type="match status" value="2"/>
</dbReference>
<evidence type="ECO:0000256" key="9">
    <source>
        <dbReference type="SAM" id="SignalP"/>
    </source>
</evidence>
<dbReference type="InterPro" id="IPR016054">
    <property type="entry name" value="LY6_UPA_recep-like"/>
</dbReference>
<sequence>MEMRSGHLWKWSTLMVICLAFTLGLKGHNNHIVLKRGCGSGVETKLDRTISFYGISVFIQLTQCNRSLCNSNMDLKNYQLVPDANITRLPNDEQCYSCIGKTEEECLPSNSPAMDCYDTYGHCFDGSVTISIENDVTIVPVKSCALRYYCAKQTQTYDSASVEIKGACCSGKLCNQDLSNRTQHGDMPFLVLLNENKDEVTTTALPPPWLTPTPMVPTTKSTTPTNGEAKTDRKITVASRFSNEPKDSQSNNRAYGLFHSSWLIFLLVCLS</sequence>
<keyword evidence="3" id="KW-0336">GPI-anchor</keyword>
<dbReference type="PANTHER" id="PTHR10624">
    <property type="entry name" value="UROKINASE PLASMINOGEN ACTIVATOR SURFACE RECEPTOR-RELATED"/>
    <property type="match status" value="1"/>
</dbReference>
<evidence type="ECO:0000256" key="7">
    <source>
        <dbReference type="ARBA" id="ARBA00023288"/>
    </source>
</evidence>
<keyword evidence="2" id="KW-1003">Cell membrane</keyword>
<evidence type="ECO:0000256" key="4">
    <source>
        <dbReference type="ARBA" id="ARBA00022729"/>
    </source>
</evidence>
<feature type="region of interest" description="Disordered" evidence="8">
    <location>
        <begin position="203"/>
        <end position="232"/>
    </location>
</feature>
<evidence type="ECO:0000256" key="3">
    <source>
        <dbReference type="ARBA" id="ARBA00022622"/>
    </source>
</evidence>
<evidence type="ECO:0000259" key="10">
    <source>
        <dbReference type="Pfam" id="PF00021"/>
    </source>
</evidence>
<dbReference type="Gene3D" id="2.10.60.10">
    <property type="entry name" value="CD59"/>
    <property type="match status" value="1"/>
</dbReference>
<comment type="caution">
    <text evidence="11">The sequence shown here is derived from an EMBL/GenBank/DDBJ whole genome shotgun (WGS) entry which is preliminary data.</text>
</comment>
<evidence type="ECO:0000256" key="6">
    <source>
        <dbReference type="ARBA" id="ARBA00023180"/>
    </source>
</evidence>
<evidence type="ECO:0000256" key="8">
    <source>
        <dbReference type="SAM" id="MobiDB-lite"/>
    </source>
</evidence>
<dbReference type="PANTHER" id="PTHR10624:SF8">
    <property type="entry name" value="LY6_PLAUR DOMAIN-CONTAINING PROTEIN 3"/>
    <property type="match status" value="1"/>
</dbReference>
<comment type="subcellular location">
    <subcellularLocation>
        <location evidence="1">Cell membrane</location>
        <topology evidence="1">Lipid-anchor</topology>
        <topology evidence="1">GPI-anchor</topology>
    </subcellularLocation>
</comment>
<evidence type="ECO:0000256" key="5">
    <source>
        <dbReference type="ARBA" id="ARBA00023136"/>
    </source>
</evidence>
<keyword evidence="7" id="KW-0449">Lipoprotein</keyword>
<evidence type="ECO:0000313" key="12">
    <source>
        <dbReference type="Proteomes" id="UP001176940"/>
    </source>
</evidence>
<keyword evidence="4 9" id="KW-0732">Signal</keyword>
<feature type="compositionally biased region" description="Pro residues" evidence="8">
    <location>
        <begin position="205"/>
        <end position="215"/>
    </location>
</feature>
<feature type="chain" id="PRO_5047514392" description="UPAR/Ly6 domain-containing protein" evidence="9">
    <location>
        <begin position="25"/>
        <end position="271"/>
    </location>
</feature>
<dbReference type="InterPro" id="IPR018363">
    <property type="entry name" value="CD59_antigen_CS"/>
</dbReference>
<evidence type="ECO:0000256" key="1">
    <source>
        <dbReference type="ARBA" id="ARBA00004609"/>
    </source>
</evidence>
<gene>
    <name evidence="11" type="ORF">RIMI_LOCUS4793856</name>
</gene>
<accession>A0ABN9L5Z8</accession>
<feature type="domain" description="UPAR/Ly6" evidence="10">
    <location>
        <begin position="18"/>
        <end position="71"/>
    </location>
</feature>
<dbReference type="EMBL" id="CAUEEQ010007888">
    <property type="protein sequence ID" value="CAJ0931644.1"/>
    <property type="molecule type" value="Genomic_DNA"/>
</dbReference>
<dbReference type="PROSITE" id="PS00983">
    <property type="entry name" value="LY6_UPAR"/>
    <property type="match status" value="1"/>
</dbReference>
<feature type="domain" description="UPAR/Ly6" evidence="10">
    <location>
        <begin position="94"/>
        <end position="176"/>
    </location>
</feature>
<organism evidence="11 12">
    <name type="scientific">Ranitomeya imitator</name>
    <name type="common">mimic poison frog</name>
    <dbReference type="NCBI Taxonomy" id="111125"/>
    <lineage>
        <taxon>Eukaryota</taxon>
        <taxon>Metazoa</taxon>
        <taxon>Chordata</taxon>
        <taxon>Craniata</taxon>
        <taxon>Vertebrata</taxon>
        <taxon>Euteleostomi</taxon>
        <taxon>Amphibia</taxon>
        <taxon>Batrachia</taxon>
        <taxon>Anura</taxon>
        <taxon>Neobatrachia</taxon>
        <taxon>Hyloidea</taxon>
        <taxon>Dendrobatidae</taxon>
        <taxon>Dendrobatinae</taxon>
        <taxon>Ranitomeya</taxon>
    </lineage>
</organism>
<feature type="signal peptide" evidence="9">
    <location>
        <begin position="1"/>
        <end position="24"/>
    </location>
</feature>
<name>A0ABN9L5Z8_9NEOB</name>
<reference evidence="11" key="1">
    <citation type="submission" date="2023-07" db="EMBL/GenBank/DDBJ databases">
        <authorList>
            <person name="Stuckert A."/>
        </authorList>
    </citation>
    <scope>NUCLEOTIDE SEQUENCE</scope>
</reference>
<dbReference type="Proteomes" id="UP001176940">
    <property type="component" value="Unassembled WGS sequence"/>
</dbReference>
<dbReference type="InterPro" id="IPR045860">
    <property type="entry name" value="Snake_toxin-like_sf"/>
</dbReference>
<keyword evidence="6" id="KW-0325">Glycoprotein</keyword>
<dbReference type="CDD" id="cd23563">
    <property type="entry name" value="TFP_LU_ECD_LYPD3_rpt2"/>
    <property type="match status" value="1"/>
</dbReference>
<protein>
    <recommendedName>
        <fullName evidence="10">UPAR/Ly6 domain-containing protein</fullName>
    </recommendedName>
</protein>
<keyword evidence="5" id="KW-0472">Membrane</keyword>
<keyword evidence="12" id="KW-1185">Reference proteome</keyword>
<evidence type="ECO:0000313" key="11">
    <source>
        <dbReference type="EMBL" id="CAJ0931644.1"/>
    </source>
</evidence>